<feature type="compositionally biased region" description="Low complexity" evidence="1">
    <location>
        <begin position="200"/>
        <end position="219"/>
    </location>
</feature>
<feature type="compositionally biased region" description="Polar residues" evidence="1">
    <location>
        <begin position="183"/>
        <end position="199"/>
    </location>
</feature>
<evidence type="ECO:0000313" key="3">
    <source>
        <dbReference type="Proteomes" id="UP000016922"/>
    </source>
</evidence>
<protein>
    <submittedName>
        <fullName evidence="2">Uncharacterized protein</fullName>
    </submittedName>
</protein>
<dbReference type="OrthoDB" id="3541652at2759"/>
<dbReference type="KEGG" id="glz:GLAREA_10901"/>
<organism evidence="2 3">
    <name type="scientific">Glarea lozoyensis (strain ATCC 20868 / MF5171)</name>
    <dbReference type="NCBI Taxonomy" id="1116229"/>
    <lineage>
        <taxon>Eukaryota</taxon>
        <taxon>Fungi</taxon>
        <taxon>Dikarya</taxon>
        <taxon>Ascomycota</taxon>
        <taxon>Pezizomycotina</taxon>
        <taxon>Leotiomycetes</taxon>
        <taxon>Helotiales</taxon>
        <taxon>Helotiaceae</taxon>
        <taxon>Glarea</taxon>
    </lineage>
</organism>
<accession>S3DDM1</accession>
<feature type="compositionally biased region" description="Low complexity" evidence="1">
    <location>
        <begin position="228"/>
        <end position="245"/>
    </location>
</feature>
<sequence>MNGIFNHIKALNSEASLTLSQQHELEPYNCIDPDCVFPYGPPCNECKEAQRRKEEHRAAILAARIIWVDDNDLKPRPSTTALHRKERKKEAARQRWFNSGSSGGSELSSQASSQTLRSESSSQTLRSVDDSKVELVKKDSAITLRAQKSVVSLSSSQQVGNDGAERVLRRSQTFHNIRDPKPDNQTNNQSLSECTTTSVVPSGNRRSSISSTSLTSTIVPTPPQAILPSSEEPSDTSTTPTEASENSSTTQDHRLKTWLTDLPSPTRMTNPYRPLSQLNTTEFIDISSGTPQKIVKATHTCIEIVKTRQPRTGACPLCANPLGDPRDQHLVKCRFARDEKARWEEMRVRMEGREM</sequence>
<gene>
    <name evidence="2" type="ORF">GLAREA_10901</name>
</gene>
<reference evidence="2 3" key="1">
    <citation type="journal article" date="2013" name="BMC Genomics">
        <title>Genomics-driven discovery of the pneumocandin biosynthetic gene cluster in the fungus Glarea lozoyensis.</title>
        <authorList>
            <person name="Chen L."/>
            <person name="Yue Q."/>
            <person name="Zhang X."/>
            <person name="Xiang M."/>
            <person name="Wang C."/>
            <person name="Li S."/>
            <person name="Che Y."/>
            <person name="Ortiz-Lopez F.J."/>
            <person name="Bills G.F."/>
            <person name="Liu X."/>
            <person name="An Z."/>
        </authorList>
    </citation>
    <scope>NUCLEOTIDE SEQUENCE [LARGE SCALE GENOMIC DNA]</scope>
    <source>
        <strain evidence="3">ATCC 20868 / MF5171</strain>
    </source>
</reference>
<dbReference type="EMBL" id="KE145355">
    <property type="protein sequence ID" value="EPE35204.1"/>
    <property type="molecule type" value="Genomic_DNA"/>
</dbReference>
<name>S3DDM1_GLAL2</name>
<dbReference type="Proteomes" id="UP000016922">
    <property type="component" value="Unassembled WGS sequence"/>
</dbReference>
<evidence type="ECO:0000313" key="2">
    <source>
        <dbReference type="EMBL" id="EPE35204.1"/>
    </source>
</evidence>
<feature type="compositionally biased region" description="Low complexity" evidence="1">
    <location>
        <begin position="104"/>
        <end position="126"/>
    </location>
</feature>
<feature type="region of interest" description="Disordered" evidence="1">
    <location>
        <begin position="74"/>
        <end position="131"/>
    </location>
</feature>
<evidence type="ECO:0000256" key="1">
    <source>
        <dbReference type="SAM" id="MobiDB-lite"/>
    </source>
</evidence>
<dbReference type="GeneID" id="19469945"/>
<feature type="region of interest" description="Disordered" evidence="1">
    <location>
        <begin position="174"/>
        <end position="256"/>
    </location>
</feature>
<dbReference type="AlphaFoldDB" id="S3DDM1"/>
<dbReference type="HOGENOM" id="CLU_780865_0_0_1"/>
<keyword evidence="3" id="KW-1185">Reference proteome</keyword>
<dbReference type="RefSeq" id="XP_008078191.1">
    <property type="nucleotide sequence ID" value="XM_008080000.1"/>
</dbReference>
<proteinExistence type="predicted"/>